<reference evidence="4" key="1">
    <citation type="journal article" date="2012" name="Science">
        <title>The Paleozoic origin of enzymatic lignin decomposition reconstructed from 31 fungal genomes.</title>
        <authorList>
            <person name="Floudas D."/>
            <person name="Binder M."/>
            <person name="Riley R."/>
            <person name="Barry K."/>
            <person name="Blanchette R.A."/>
            <person name="Henrissat B."/>
            <person name="Martinez A.T."/>
            <person name="Otillar R."/>
            <person name="Spatafora J.W."/>
            <person name="Yadav J.S."/>
            <person name="Aerts A."/>
            <person name="Benoit I."/>
            <person name="Boyd A."/>
            <person name="Carlson A."/>
            <person name="Copeland A."/>
            <person name="Coutinho P.M."/>
            <person name="de Vries R.P."/>
            <person name="Ferreira P."/>
            <person name="Findley K."/>
            <person name="Foster B."/>
            <person name="Gaskell J."/>
            <person name="Glotzer D."/>
            <person name="Gorecki P."/>
            <person name="Heitman J."/>
            <person name="Hesse C."/>
            <person name="Hori C."/>
            <person name="Igarashi K."/>
            <person name="Jurgens J.A."/>
            <person name="Kallen N."/>
            <person name="Kersten P."/>
            <person name="Kohler A."/>
            <person name="Kuees U."/>
            <person name="Kumar T.K.A."/>
            <person name="Kuo A."/>
            <person name="LaButti K."/>
            <person name="Larrondo L.F."/>
            <person name="Lindquist E."/>
            <person name="Ling A."/>
            <person name="Lombard V."/>
            <person name="Lucas S."/>
            <person name="Lundell T."/>
            <person name="Martin R."/>
            <person name="McLaughlin D.J."/>
            <person name="Morgenstern I."/>
            <person name="Morin E."/>
            <person name="Murat C."/>
            <person name="Nagy L.G."/>
            <person name="Nolan M."/>
            <person name="Ohm R.A."/>
            <person name="Patyshakuliyeva A."/>
            <person name="Rokas A."/>
            <person name="Ruiz-Duenas F.J."/>
            <person name="Sabat G."/>
            <person name="Salamov A."/>
            <person name="Samejima M."/>
            <person name="Schmutz J."/>
            <person name="Slot J.C."/>
            <person name="St John F."/>
            <person name="Stenlid J."/>
            <person name="Sun H."/>
            <person name="Sun S."/>
            <person name="Syed K."/>
            <person name="Tsang A."/>
            <person name="Wiebenga A."/>
            <person name="Young D."/>
            <person name="Pisabarro A."/>
            <person name="Eastwood D.C."/>
            <person name="Martin F."/>
            <person name="Cullen D."/>
            <person name="Grigoriev I.V."/>
            <person name="Hibbett D.S."/>
        </authorList>
    </citation>
    <scope>NUCLEOTIDE SEQUENCE [LARGE SCALE GENOMIC DNA]</scope>
    <source>
        <strain evidence="4">RWD-64-598 SS2</strain>
    </source>
</reference>
<evidence type="ECO:0000313" key="4">
    <source>
        <dbReference type="Proteomes" id="UP000053558"/>
    </source>
</evidence>
<dbReference type="InterPro" id="IPR007111">
    <property type="entry name" value="NACHT_NTPase"/>
</dbReference>
<keyword evidence="4" id="KW-1185">Reference proteome</keyword>
<protein>
    <recommendedName>
        <fullName evidence="2">NACHT domain-containing protein</fullName>
    </recommendedName>
</protein>
<dbReference type="OrthoDB" id="4760524at2759"/>
<name>A0A5M3MN36_CONPW</name>
<feature type="domain" description="NACHT" evidence="2">
    <location>
        <begin position="42"/>
        <end position="201"/>
    </location>
</feature>
<organism evidence="3 4">
    <name type="scientific">Coniophora puteana (strain RWD-64-598)</name>
    <name type="common">Brown rot fungus</name>
    <dbReference type="NCBI Taxonomy" id="741705"/>
    <lineage>
        <taxon>Eukaryota</taxon>
        <taxon>Fungi</taxon>
        <taxon>Dikarya</taxon>
        <taxon>Basidiomycota</taxon>
        <taxon>Agaricomycotina</taxon>
        <taxon>Agaricomycetes</taxon>
        <taxon>Agaricomycetidae</taxon>
        <taxon>Boletales</taxon>
        <taxon>Coniophorineae</taxon>
        <taxon>Coniophoraceae</taxon>
        <taxon>Coniophora</taxon>
    </lineage>
</organism>
<dbReference type="KEGG" id="cput:CONPUDRAFT_105503"/>
<dbReference type="GeneID" id="19198541"/>
<evidence type="ECO:0000313" key="3">
    <source>
        <dbReference type="EMBL" id="EIW80467.1"/>
    </source>
</evidence>
<dbReference type="Pfam" id="PF24883">
    <property type="entry name" value="NPHP3_N"/>
    <property type="match status" value="1"/>
</dbReference>
<dbReference type="AlphaFoldDB" id="A0A5M3MN36"/>
<accession>A0A5M3MN36</accession>
<dbReference type="Proteomes" id="UP000053558">
    <property type="component" value="Unassembled WGS sequence"/>
</dbReference>
<sequence>MACAQGAIYDSTERQPYPKCLPGTRTEFLESLRTTVHSEPPNIIWIVGDSGSGKSTVSHTLADELREEGLLAGTFFFSRYSPQRSTFGLVFLTLAYQLGLKHARAQAIITKAISDDPSLLDPAKSPRDQLEKLVIQVLEWFNVPGRWAGKNMSIILDALDEGISESKGVPAALIQPFIAHLVRLIRDSRLPIRNIIISSRPWPQIEYVMRNPDFGDILQIKPLGESANDVTKYLRHSFQQIRASHHTSLFRSGPWPPEEDIRMLSERSSGRFIFAATIIRQINQGEPHRRLALICGMLRGKVRRTWGDVHDLYKSIIDDIDEPTRKKGLYYLSLVVHLKRPLSLPTMDWLFGDHVQPYLIPFSALVSVPLPNSDGAVHVSEPHLDLSRYCLDALHEGRCLVDAYESGPSYVFDNFLTHLRQCKHSNDLQNLLADFLEDVFDGLLEKIRPLYPSCVTLSFVRKVKYGMKDIIENHEDLALRRNKNTSTYPANLWTVCQRRMDQAERKYPQAYLKLLIQKMSKIKKRKHIEVLRELSEVLTSMQAELERISVNKQRRDISDVRERRT</sequence>
<dbReference type="SUPFAM" id="SSF52540">
    <property type="entry name" value="P-loop containing nucleoside triphosphate hydrolases"/>
    <property type="match status" value="1"/>
</dbReference>
<dbReference type="PANTHER" id="PTHR10039">
    <property type="entry name" value="AMELOGENIN"/>
    <property type="match status" value="1"/>
</dbReference>
<dbReference type="Gene3D" id="3.40.50.300">
    <property type="entry name" value="P-loop containing nucleotide triphosphate hydrolases"/>
    <property type="match status" value="1"/>
</dbReference>
<dbReference type="InterPro" id="IPR027417">
    <property type="entry name" value="P-loop_NTPase"/>
</dbReference>
<dbReference type="InterPro" id="IPR056884">
    <property type="entry name" value="NPHP3-like_N"/>
</dbReference>
<proteinExistence type="predicted"/>
<dbReference type="RefSeq" id="XP_007769414.1">
    <property type="nucleotide sequence ID" value="XM_007771224.1"/>
</dbReference>
<dbReference type="PROSITE" id="PS50837">
    <property type="entry name" value="NACHT"/>
    <property type="match status" value="1"/>
</dbReference>
<gene>
    <name evidence="3" type="ORF">CONPUDRAFT_105503</name>
</gene>
<dbReference type="EMBL" id="JH711579">
    <property type="protein sequence ID" value="EIW80467.1"/>
    <property type="molecule type" value="Genomic_DNA"/>
</dbReference>
<comment type="caution">
    <text evidence="3">The sequence shown here is derived from an EMBL/GenBank/DDBJ whole genome shotgun (WGS) entry which is preliminary data.</text>
</comment>
<keyword evidence="1" id="KW-0677">Repeat</keyword>
<evidence type="ECO:0000259" key="2">
    <source>
        <dbReference type="PROSITE" id="PS50837"/>
    </source>
</evidence>
<evidence type="ECO:0000256" key="1">
    <source>
        <dbReference type="ARBA" id="ARBA00022737"/>
    </source>
</evidence>